<accession>A0A7X0D7M8</accession>
<dbReference type="Pfam" id="PF11209">
    <property type="entry name" value="LmeA"/>
    <property type="match status" value="1"/>
</dbReference>
<evidence type="ECO:0008006" key="3">
    <source>
        <dbReference type="Google" id="ProtNLM"/>
    </source>
</evidence>
<dbReference type="RefSeq" id="WP_184077598.1">
    <property type="nucleotide sequence ID" value="NZ_JACHDS010000001.1"/>
</dbReference>
<proteinExistence type="predicted"/>
<sequence>MRKFLVFILIFLLVMIVVADRGLHSAAQNEIAKRVSQQYEMASEPEVTIGGFPFLTQAIGGEYSEINIVTGAMTINDVNFDRLDITARDVEAPIADLMSEPSVVARSADATVMLPYSELQSRLPQGIVIENQDGKPRMSGDLALPGGISEEVSADLEVSIDGDVINVTPRNVQIRELPIDLGPVVEERLTVGFQVPPMPFDLQVTEIEALPNGVQVSAHATDVRLVGAAGDR</sequence>
<dbReference type="AlphaFoldDB" id="A0A7X0D7M8"/>
<dbReference type="Proteomes" id="UP000546642">
    <property type="component" value="Unassembled WGS sequence"/>
</dbReference>
<evidence type="ECO:0000313" key="1">
    <source>
        <dbReference type="EMBL" id="MBB6173901.1"/>
    </source>
</evidence>
<gene>
    <name evidence="1" type="ORF">HNR23_003961</name>
</gene>
<comment type="caution">
    <text evidence="1">The sequence shown here is derived from an EMBL/GenBank/DDBJ whole genome shotgun (WGS) entry which is preliminary data.</text>
</comment>
<name>A0A7X0D7M8_9ACTN</name>
<keyword evidence="2" id="KW-1185">Reference proteome</keyword>
<evidence type="ECO:0000313" key="2">
    <source>
        <dbReference type="Proteomes" id="UP000546642"/>
    </source>
</evidence>
<protein>
    <recommendedName>
        <fullName evidence="3">DUF2993 domain-containing protein</fullName>
    </recommendedName>
</protein>
<reference evidence="1 2" key="1">
    <citation type="submission" date="2020-08" db="EMBL/GenBank/DDBJ databases">
        <title>Sequencing the genomes of 1000 actinobacteria strains.</title>
        <authorList>
            <person name="Klenk H.-P."/>
        </authorList>
    </citation>
    <scope>NUCLEOTIDE SEQUENCE [LARGE SCALE GENOMIC DNA]</scope>
    <source>
        <strain evidence="1 2">DSM 46659</strain>
    </source>
</reference>
<dbReference type="EMBL" id="JACHDS010000001">
    <property type="protein sequence ID" value="MBB6173901.1"/>
    <property type="molecule type" value="Genomic_DNA"/>
</dbReference>
<dbReference type="InterPro" id="IPR021373">
    <property type="entry name" value="DUF2993"/>
</dbReference>
<organism evidence="1 2">
    <name type="scientific">Nocardiopsis mwathae</name>
    <dbReference type="NCBI Taxonomy" id="1472723"/>
    <lineage>
        <taxon>Bacteria</taxon>
        <taxon>Bacillati</taxon>
        <taxon>Actinomycetota</taxon>
        <taxon>Actinomycetes</taxon>
        <taxon>Streptosporangiales</taxon>
        <taxon>Nocardiopsidaceae</taxon>
        <taxon>Nocardiopsis</taxon>
    </lineage>
</organism>